<dbReference type="PROSITE" id="PS50043">
    <property type="entry name" value="HTH_LUXR_2"/>
    <property type="match status" value="1"/>
</dbReference>
<proteinExistence type="predicted"/>
<accession>A0ABP5IY21</accession>
<reference evidence="6" key="1">
    <citation type="journal article" date="2019" name="Int. J. Syst. Evol. Microbiol.">
        <title>The Global Catalogue of Microorganisms (GCM) 10K type strain sequencing project: providing services to taxonomists for standard genome sequencing and annotation.</title>
        <authorList>
            <consortium name="The Broad Institute Genomics Platform"/>
            <consortium name="The Broad Institute Genome Sequencing Center for Infectious Disease"/>
            <person name="Wu L."/>
            <person name="Ma J."/>
        </authorList>
    </citation>
    <scope>NUCLEOTIDE SEQUENCE [LARGE SCALE GENOMIC DNA]</scope>
    <source>
        <strain evidence="6">JCM 15914</strain>
    </source>
</reference>
<feature type="domain" description="HTH luxR-type" evidence="3">
    <location>
        <begin position="141"/>
        <end position="206"/>
    </location>
</feature>
<name>A0ABP5IY21_9MICC</name>
<comment type="caution">
    <text evidence="5">The sequence shown here is derived from an EMBL/GenBank/DDBJ whole genome shotgun (WGS) entry which is preliminary data.</text>
</comment>
<sequence length="214" mass="23884">MGVNDQQAPITLALVNDYPVVIEGLARMLANHERLTVNDLSSGEPPNREVDLVLYDAFAAKDRGKYDVIRLLEDTQNRKLVIYTWNVAEDQVQKALDLGIHGFLSKELTADQLTDALVRIHEGERLVLPEPVSEESNMADWPGRHAGLSPRESEVVALITQGATNDEIARTCYLSINSVKSYIRSAYRKMGVERRAQAVLWGVQNGMEPKVSRS</sequence>
<keyword evidence="6" id="KW-1185">Reference proteome</keyword>
<dbReference type="Pfam" id="PF00072">
    <property type="entry name" value="Response_reg"/>
    <property type="match status" value="1"/>
</dbReference>
<protein>
    <submittedName>
        <fullName evidence="5">Response regulator transcription factor</fullName>
    </submittedName>
</protein>
<dbReference type="PRINTS" id="PR00038">
    <property type="entry name" value="HTHLUXR"/>
</dbReference>
<dbReference type="InterPro" id="IPR039420">
    <property type="entry name" value="WalR-like"/>
</dbReference>
<dbReference type="Gene3D" id="3.40.50.2300">
    <property type="match status" value="1"/>
</dbReference>
<gene>
    <name evidence="5" type="ORF">GCM10009824_00030</name>
</gene>
<evidence type="ECO:0000256" key="1">
    <source>
        <dbReference type="ARBA" id="ARBA00023125"/>
    </source>
</evidence>
<organism evidence="5 6">
    <name type="scientific">Kocuria atrinae</name>
    <dbReference type="NCBI Taxonomy" id="592377"/>
    <lineage>
        <taxon>Bacteria</taxon>
        <taxon>Bacillati</taxon>
        <taxon>Actinomycetota</taxon>
        <taxon>Actinomycetes</taxon>
        <taxon>Micrococcales</taxon>
        <taxon>Micrococcaceae</taxon>
        <taxon>Kocuria</taxon>
    </lineage>
</organism>
<evidence type="ECO:0000256" key="2">
    <source>
        <dbReference type="PROSITE-ProRule" id="PRU00169"/>
    </source>
</evidence>
<feature type="domain" description="Response regulatory" evidence="4">
    <location>
        <begin position="11"/>
        <end position="121"/>
    </location>
</feature>
<evidence type="ECO:0000313" key="6">
    <source>
        <dbReference type="Proteomes" id="UP001500166"/>
    </source>
</evidence>
<dbReference type="Pfam" id="PF00196">
    <property type="entry name" value="GerE"/>
    <property type="match status" value="1"/>
</dbReference>
<keyword evidence="1" id="KW-0238">DNA-binding</keyword>
<evidence type="ECO:0000259" key="4">
    <source>
        <dbReference type="PROSITE" id="PS50110"/>
    </source>
</evidence>
<dbReference type="PROSITE" id="PS00622">
    <property type="entry name" value="HTH_LUXR_1"/>
    <property type="match status" value="1"/>
</dbReference>
<dbReference type="InterPro" id="IPR001789">
    <property type="entry name" value="Sig_transdc_resp-reg_receiver"/>
</dbReference>
<dbReference type="InterPro" id="IPR000792">
    <property type="entry name" value="Tscrpt_reg_LuxR_C"/>
</dbReference>
<dbReference type="EMBL" id="BAAAQA010000001">
    <property type="protein sequence ID" value="GAA2107525.1"/>
    <property type="molecule type" value="Genomic_DNA"/>
</dbReference>
<feature type="modified residue" description="4-aspartylphosphate" evidence="2">
    <location>
        <position position="56"/>
    </location>
</feature>
<evidence type="ECO:0000313" key="5">
    <source>
        <dbReference type="EMBL" id="GAA2107525.1"/>
    </source>
</evidence>
<dbReference type="CDD" id="cd06170">
    <property type="entry name" value="LuxR_C_like"/>
    <property type="match status" value="1"/>
</dbReference>
<dbReference type="SUPFAM" id="SSF46894">
    <property type="entry name" value="C-terminal effector domain of the bipartite response regulators"/>
    <property type="match status" value="1"/>
</dbReference>
<keyword evidence="2" id="KW-0597">Phosphoprotein</keyword>
<dbReference type="SMART" id="SM00421">
    <property type="entry name" value="HTH_LUXR"/>
    <property type="match status" value="1"/>
</dbReference>
<dbReference type="Proteomes" id="UP001500166">
    <property type="component" value="Unassembled WGS sequence"/>
</dbReference>
<dbReference type="PANTHER" id="PTHR43214">
    <property type="entry name" value="TWO-COMPONENT RESPONSE REGULATOR"/>
    <property type="match status" value="1"/>
</dbReference>
<dbReference type="PROSITE" id="PS50110">
    <property type="entry name" value="RESPONSE_REGULATORY"/>
    <property type="match status" value="1"/>
</dbReference>
<dbReference type="InterPro" id="IPR016032">
    <property type="entry name" value="Sig_transdc_resp-reg_C-effctor"/>
</dbReference>
<dbReference type="SUPFAM" id="SSF52172">
    <property type="entry name" value="CheY-like"/>
    <property type="match status" value="1"/>
</dbReference>
<evidence type="ECO:0000259" key="3">
    <source>
        <dbReference type="PROSITE" id="PS50043"/>
    </source>
</evidence>
<dbReference type="InterPro" id="IPR011006">
    <property type="entry name" value="CheY-like_superfamily"/>
</dbReference>